<evidence type="ECO:0000313" key="2">
    <source>
        <dbReference type="Proteomes" id="UP000516173"/>
    </source>
</evidence>
<dbReference type="Proteomes" id="UP000516173">
    <property type="component" value="Chromosome"/>
</dbReference>
<dbReference type="EMBL" id="AP023396">
    <property type="protein sequence ID" value="BCK52463.1"/>
    <property type="molecule type" value="Genomic_DNA"/>
</dbReference>
<keyword evidence="2" id="KW-1185">Reference proteome</keyword>
<dbReference type="AlphaFoldDB" id="A0A7G1KDV3"/>
<name>A0A7G1KDV3_9NOCA</name>
<accession>A0A7G1KDV3</accession>
<protein>
    <submittedName>
        <fullName evidence="1">Uncharacterized protein</fullName>
    </submittedName>
</protein>
<organism evidence="1 2">
    <name type="scientific">Nocardia wallacei</name>
    <dbReference type="NCBI Taxonomy" id="480035"/>
    <lineage>
        <taxon>Bacteria</taxon>
        <taxon>Bacillati</taxon>
        <taxon>Actinomycetota</taxon>
        <taxon>Actinomycetes</taxon>
        <taxon>Mycobacteriales</taxon>
        <taxon>Nocardiaceae</taxon>
        <taxon>Nocardia</taxon>
    </lineage>
</organism>
<sequence>MVSPTDPGDSTFTLPRLPRFRRELIDASSVSVADPAQRAWNWVNLDWIGVVVGVAPL</sequence>
<dbReference type="RefSeq" id="WP_187686179.1">
    <property type="nucleotide sequence ID" value="NZ_AP023396.1"/>
</dbReference>
<dbReference type="KEGG" id="nwl:NWFMUON74_02350"/>
<dbReference type="GeneID" id="80344867"/>
<evidence type="ECO:0000313" key="1">
    <source>
        <dbReference type="EMBL" id="BCK52463.1"/>
    </source>
</evidence>
<proteinExistence type="predicted"/>
<gene>
    <name evidence="1" type="ORF">NWFMUON74_02350</name>
</gene>
<reference evidence="1 2" key="1">
    <citation type="submission" date="2020-08" db="EMBL/GenBank/DDBJ databases">
        <title>Genome Sequencing of Nocardia wallacei strain FMUON74 and assembly.</title>
        <authorList>
            <person name="Toyokawa M."/>
            <person name="Uesaka K."/>
        </authorList>
    </citation>
    <scope>NUCLEOTIDE SEQUENCE [LARGE SCALE GENOMIC DNA]</scope>
    <source>
        <strain evidence="1 2">FMUON74</strain>
    </source>
</reference>